<organism evidence="1 2">
    <name type="scientific">Xanthobacter autotrophicus (strain ATCC BAA-1158 / Py2)</name>
    <dbReference type="NCBI Taxonomy" id="78245"/>
    <lineage>
        <taxon>Bacteria</taxon>
        <taxon>Pseudomonadati</taxon>
        <taxon>Pseudomonadota</taxon>
        <taxon>Alphaproteobacteria</taxon>
        <taxon>Hyphomicrobiales</taxon>
        <taxon>Xanthobacteraceae</taxon>
        <taxon>Xanthobacter</taxon>
    </lineage>
</organism>
<dbReference type="EMBL" id="CP000781">
    <property type="protein sequence ID" value="ABS65796.1"/>
    <property type="molecule type" value="Genomic_DNA"/>
</dbReference>
<dbReference type="Proteomes" id="UP000002417">
    <property type="component" value="Chromosome"/>
</dbReference>
<accession>A7ICQ3</accession>
<dbReference type="KEGG" id="xau:Xaut_0540"/>
<sequence>MIIMHRIETARAALARAARVRGTAPVYAEDEVIDLLVDIRHLCDAAGIDFARCNYLSRNHYHHETGSAS</sequence>
<name>A7ICQ3_XANP2</name>
<dbReference type="AlphaFoldDB" id="A7ICQ3"/>
<dbReference type="STRING" id="78245.Xaut_0540"/>
<reference evidence="1 2" key="1">
    <citation type="submission" date="2007-07" db="EMBL/GenBank/DDBJ databases">
        <title>Complete sequence of chromosome of Xanthobacter autotrophicus Py2.</title>
        <authorList>
            <consortium name="US DOE Joint Genome Institute"/>
            <person name="Copeland A."/>
            <person name="Lucas S."/>
            <person name="Lapidus A."/>
            <person name="Barry K."/>
            <person name="Glavina del Rio T."/>
            <person name="Hammon N."/>
            <person name="Israni S."/>
            <person name="Dalin E."/>
            <person name="Tice H."/>
            <person name="Pitluck S."/>
            <person name="Sims D."/>
            <person name="Brettin T."/>
            <person name="Bruce D."/>
            <person name="Detter J.C."/>
            <person name="Han C."/>
            <person name="Tapia R."/>
            <person name="Brainard J."/>
            <person name="Schmutz J."/>
            <person name="Larimer F."/>
            <person name="Land M."/>
            <person name="Hauser L."/>
            <person name="Kyrpides N."/>
            <person name="Kim E."/>
            <person name="Ensigns S.A."/>
            <person name="Richardson P."/>
        </authorList>
    </citation>
    <scope>NUCLEOTIDE SEQUENCE [LARGE SCALE GENOMIC DNA]</scope>
    <source>
        <strain evidence="2">ATCC BAA-1158 / Py2</strain>
    </source>
</reference>
<evidence type="ECO:0000313" key="2">
    <source>
        <dbReference type="Proteomes" id="UP000002417"/>
    </source>
</evidence>
<gene>
    <name evidence="1" type="ordered locus">Xaut_0540</name>
</gene>
<dbReference type="OrthoDB" id="8455029at2"/>
<keyword evidence="2" id="KW-1185">Reference proteome</keyword>
<dbReference type="eggNOG" id="ENOG502ZJEP">
    <property type="taxonomic scope" value="Bacteria"/>
</dbReference>
<evidence type="ECO:0000313" key="1">
    <source>
        <dbReference type="EMBL" id="ABS65796.1"/>
    </source>
</evidence>
<proteinExistence type="predicted"/>
<protein>
    <submittedName>
        <fullName evidence="1">Uncharacterized protein</fullName>
    </submittedName>
</protein>
<dbReference type="HOGENOM" id="CLU_195265_0_0_5"/>